<gene>
    <name evidence="3" type="ORF">EA473_05590</name>
</gene>
<keyword evidence="4" id="KW-1185">Reference proteome</keyword>
<protein>
    <submittedName>
        <fullName evidence="3">Transcriptional regulator</fullName>
    </submittedName>
</protein>
<dbReference type="EMBL" id="REGA01000003">
    <property type="protein sequence ID" value="RQG96584.1"/>
    <property type="molecule type" value="Genomic_DNA"/>
</dbReference>
<dbReference type="Pfam" id="PF25213">
    <property type="entry name" value="HVO_A0261_N"/>
    <property type="match status" value="1"/>
</dbReference>
<evidence type="ECO:0000259" key="2">
    <source>
        <dbReference type="Pfam" id="PF25213"/>
    </source>
</evidence>
<sequence length="275" mass="31489">MESFIEEIEFIASSKHRVGVLEALAEGGHDRRDLESMTGAHSSTIGRVLSDFEERRWIERNGPTYELTPLGEFVADQFADLCDAMEIEGKLRDVWQWLPREMEGFSPELFADAVIAYPPTGYPYEPLERVIQLYEENDSLRGFGATIFKGAAYEVFTREALDGMEMEFIYPATCLSAIINWNPELFQQTANLEHCNILVHDDLPDMRRCGIDIFDDRVAICCHDPETRAFRAWFDTAAPEAREWAKSVFQEYRSEARPVDEEVLATPVPEQFTSP</sequence>
<reference evidence="3 4" key="1">
    <citation type="submission" date="2018-10" db="EMBL/GenBank/DDBJ databases">
        <title>Natrarchaeobius chitinivorans gen. nov., sp. nov., and Natrarchaeobius haloalkaliphilus sp. nov., alkaliphilic, chitin-utilizing haloarchaea from hypersaline alkaline lakes.</title>
        <authorList>
            <person name="Sorokin D.Y."/>
            <person name="Elcheninov A.G."/>
            <person name="Kostrikina N.A."/>
            <person name="Bale N.J."/>
            <person name="Sinninghe Damste J.S."/>
            <person name="Khijniak T.V."/>
            <person name="Kublanov I.V."/>
            <person name="Toshchakov S.V."/>
        </authorList>
    </citation>
    <scope>NUCLEOTIDE SEQUENCE [LARGE SCALE GENOMIC DNA]</scope>
    <source>
        <strain evidence="3 4">AArcht4T</strain>
    </source>
</reference>
<comment type="caution">
    <text evidence="3">The sequence shown here is derived from an EMBL/GenBank/DDBJ whole genome shotgun (WGS) entry which is preliminary data.</text>
</comment>
<accession>A0A3N6M7G4</accession>
<dbReference type="RefSeq" id="WP_124194656.1">
    <property type="nucleotide sequence ID" value="NZ_REGA01000003.1"/>
</dbReference>
<feature type="domain" description="HVO-A0261-like N-terminal" evidence="2">
    <location>
        <begin position="6"/>
        <end position="88"/>
    </location>
</feature>
<organism evidence="3 4">
    <name type="scientific">Natrarchaeobius chitinivorans</name>
    <dbReference type="NCBI Taxonomy" id="1679083"/>
    <lineage>
        <taxon>Archaea</taxon>
        <taxon>Methanobacteriati</taxon>
        <taxon>Methanobacteriota</taxon>
        <taxon>Stenosarchaea group</taxon>
        <taxon>Halobacteria</taxon>
        <taxon>Halobacteriales</taxon>
        <taxon>Natrialbaceae</taxon>
        <taxon>Natrarchaeobius</taxon>
    </lineage>
</organism>
<feature type="domain" description="Methanogenesis regulatory protein FilR1 middle" evidence="1">
    <location>
        <begin position="123"/>
        <end position="254"/>
    </location>
</feature>
<proteinExistence type="predicted"/>
<evidence type="ECO:0000313" key="3">
    <source>
        <dbReference type="EMBL" id="RQG96584.1"/>
    </source>
</evidence>
<dbReference type="InterPro" id="IPR036390">
    <property type="entry name" value="WH_DNA-bd_sf"/>
</dbReference>
<evidence type="ECO:0000313" key="4">
    <source>
        <dbReference type="Proteomes" id="UP000282323"/>
    </source>
</evidence>
<dbReference type="OrthoDB" id="330490at2157"/>
<name>A0A3N6M7G4_NATCH</name>
<dbReference type="InterPro" id="IPR036388">
    <property type="entry name" value="WH-like_DNA-bd_sf"/>
</dbReference>
<evidence type="ECO:0000259" key="1">
    <source>
        <dbReference type="Pfam" id="PF08350"/>
    </source>
</evidence>
<dbReference type="Proteomes" id="UP000282323">
    <property type="component" value="Unassembled WGS sequence"/>
</dbReference>
<dbReference type="InterPro" id="IPR057527">
    <property type="entry name" value="HVO_A0261-like_N"/>
</dbReference>
<dbReference type="Pfam" id="PF08350">
    <property type="entry name" value="FilR1_middle"/>
    <property type="match status" value="1"/>
</dbReference>
<dbReference type="Gene3D" id="1.10.10.10">
    <property type="entry name" value="Winged helix-like DNA-binding domain superfamily/Winged helix DNA-binding domain"/>
    <property type="match status" value="1"/>
</dbReference>
<dbReference type="InterPro" id="IPR013561">
    <property type="entry name" value="FilR1_middle_dom"/>
</dbReference>
<dbReference type="SUPFAM" id="SSF46785">
    <property type="entry name" value="Winged helix' DNA-binding domain"/>
    <property type="match status" value="1"/>
</dbReference>
<dbReference type="AlphaFoldDB" id="A0A3N6M7G4"/>